<dbReference type="InterPro" id="IPR001356">
    <property type="entry name" value="HD"/>
</dbReference>
<dbReference type="Pfam" id="PF00046">
    <property type="entry name" value="Homeodomain"/>
    <property type="match status" value="1"/>
</dbReference>
<evidence type="ECO:0000313" key="12">
    <source>
        <dbReference type="EMBL" id="KAK8494503.1"/>
    </source>
</evidence>
<keyword evidence="2" id="KW-0217">Developmental protein</keyword>
<protein>
    <recommendedName>
        <fullName evidence="11">Homeobox domain-containing protein</fullName>
    </recommendedName>
</protein>
<evidence type="ECO:0000256" key="2">
    <source>
        <dbReference type="ARBA" id="ARBA00022473"/>
    </source>
</evidence>
<keyword evidence="13" id="KW-1185">Reference proteome</keyword>
<dbReference type="PANTHER" id="PTHR45940:SF42">
    <property type="entry name" value="WUSCHEL-RELATED HOMEOBOX 3"/>
    <property type="match status" value="1"/>
</dbReference>
<feature type="DNA-binding region" description="Homeobox" evidence="9">
    <location>
        <begin position="65"/>
        <end position="129"/>
    </location>
</feature>
<evidence type="ECO:0000256" key="1">
    <source>
        <dbReference type="ARBA" id="ARBA00004123"/>
    </source>
</evidence>
<keyword evidence="7 9" id="KW-0539">Nucleus</keyword>
<dbReference type="PANTHER" id="PTHR45940">
    <property type="entry name" value="WUSCHEL-RELATED HOMEOBOX 1-RELATED"/>
    <property type="match status" value="1"/>
</dbReference>
<dbReference type="Gene3D" id="1.10.10.60">
    <property type="entry name" value="Homeodomain-like"/>
    <property type="match status" value="1"/>
</dbReference>
<evidence type="ECO:0000259" key="11">
    <source>
        <dbReference type="PROSITE" id="PS50071"/>
    </source>
</evidence>
<keyword evidence="4 9" id="KW-0238">DNA-binding</keyword>
<comment type="caution">
    <text evidence="12">The sequence shown here is derived from an EMBL/GenBank/DDBJ whole genome shotgun (WGS) entry which is preliminary data.</text>
</comment>
<evidence type="ECO:0000313" key="13">
    <source>
        <dbReference type="Proteomes" id="UP001472677"/>
    </source>
</evidence>
<reference evidence="12 13" key="1">
    <citation type="journal article" date="2024" name="G3 (Bethesda)">
        <title>Genome assembly of Hibiscus sabdariffa L. provides insights into metabolisms of medicinal natural products.</title>
        <authorList>
            <person name="Kim T."/>
        </authorList>
    </citation>
    <scope>NUCLEOTIDE SEQUENCE [LARGE SCALE GENOMIC DNA]</scope>
    <source>
        <strain evidence="12">TK-2024</strain>
        <tissue evidence="12">Old leaves</tissue>
    </source>
</reference>
<feature type="domain" description="Homeobox" evidence="11">
    <location>
        <begin position="63"/>
        <end position="128"/>
    </location>
</feature>
<gene>
    <name evidence="12" type="ORF">V6N12_073498</name>
</gene>
<proteinExistence type="inferred from homology"/>
<dbReference type="EMBL" id="JBBPBM010000528">
    <property type="protein sequence ID" value="KAK8494503.1"/>
    <property type="molecule type" value="Genomic_DNA"/>
</dbReference>
<evidence type="ECO:0000256" key="8">
    <source>
        <dbReference type="ARBA" id="ARBA00024040"/>
    </source>
</evidence>
<evidence type="ECO:0000256" key="10">
    <source>
        <dbReference type="RuleBase" id="RU000682"/>
    </source>
</evidence>
<evidence type="ECO:0000256" key="5">
    <source>
        <dbReference type="ARBA" id="ARBA00023155"/>
    </source>
</evidence>
<dbReference type="PROSITE" id="PS50071">
    <property type="entry name" value="HOMEOBOX_2"/>
    <property type="match status" value="1"/>
</dbReference>
<dbReference type="SUPFAM" id="SSF46689">
    <property type="entry name" value="Homeodomain-like"/>
    <property type="match status" value="1"/>
</dbReference>
<evidence type="ECO:0000256" key="4">
    <source>
        <dbReference type="ARBA" id="ARBA00023125"/>
    </source>
</evidence>
<keyword evidence="5 9" id="KW-0371">Homeobox</keyword>
<dbReference type="SMART" id="SM00389">
    <property type="entry name" value="HOX"/>
    <property type="match status" value="1"/>
</dbReference>
<evidence type="ECO:0000256" key="3">
    <source>
        <dbReference type="ARBA" id="ARBA00023015"/>
    </source>
</evidence>
<dbReference type="InterPro" id="IPR044555">
    <property type="entry name" value="WUSCHEL-like"/>
</dbReference>
<name>A0ABR2AM24_9ROSI</name>
<keyword evidence="6" id="KW-0804">Transcription</keyword>
<keyword evidence="3" id="KW-0805">Transcription regulation</keyword>
<accession>A0ABR2AM24</accession>
<comment type="subcellular location">
    <subcellularLocation>
        <location evidence="1 9 10">Nucleus</location>
    </subcellularLocation>
</comment>
<sequence>MTTYAFTLPLYYPLFNSLTLPLYHLCPPSPPVYLYMYFGNPFSLSSKALVLIQTDGFCFCEMSPAGSTRWCPTPQQLMMLDEMYRSGIRTPNATQIQQITSQLSLYGKIEGKNVFYWFQNHKARDRQKLRKKLTRQLQHQQQLYHHHQLLHYLDSPTALPAFRHLPYYNSTSPNLFPQAGIHDEAAKQVMNYAWKFDIPERVDKNTGMMRTYGCDWLMMVDVGPSSSPCYPMISRPPLKTLELFPLTASNLKEECNDNINSTDSSVSLSSVSCNITGTGTGTAAKITLSIP</sequence>
<evidence type="ECO:0000256" key="9">
    <source>
        <dbReference type="PROSITE-ProRule" id="PRU00108"/>
    </source>
</evidence>
<dbReference type="CDD" id="cd00086">
    <property type="entry name" value="homeodomain"/>
    <property type="match status" value="1"/>
</dbReference>
<dbReference type="InterPro" id="IPR009057">
    <property type="entry name" value="Homeodomain-like_sf"/>
</dbReference>
<comment type="similarity">
    <text evidence="8">Belongs to the WUS homeobox family.</text>
</comment>
<evidence type="ECO:0000256" key="7">
    <source>
        <dbReference type="ARBA" id="ARBA00023242"/>
    </source>
</evidence>
<dbReference type="Proteomes" id="UP001472677">
    <property type="component" value="Unassembled WGS sequence"/>
</dbReference>
<organism evidence="12 13">
    <name type="scientific">Hibiscus sabdariffa</name>
    <name type="common">roselle</name>
    <dbReference type="NCBI Taxonomy" id="183260"/>
    <lineage>
        <taxon>Eukaryota</taxon>
        <taxon>Viridiplantae</taxon>
        <taxon>Streptophyta</taxon>
        <taxon>Embryophyta</taxon>
        <taxon>Tracheophyta</taxon>
        <taxon>Spermatophyta</taxon>
        <taxon>Magnoliopsida</taxon>
        <taxon>eudicotyledons</taxon>
        <taxon>Gunneridae</taxon>
        <taxon>Pentapetalae</taxon>
        <taxon>rosids</taxon>
        <taxon>malvids</taxon>
        <taxon>Malvales</taxon>
        <taxon>Malvaceae</taxon>
        <taxon>Malvoideae</taxon>
        <taxon>Hibiscus</taxon>
    </lineage>
</organism>
<evidence type="ECO:0000256" key="6">
    <source>
        <dbReference type="ARBA" id="ARBA00023163"/>
    </source>
</evidence>